<accession>A0A3P1C1E4</accession>
<evidence type="ECO:0000313" key="2">
    <source>
        <dbReference type="Proteomes" id="UP000271925"/>
    </source>
</evidence>
<gene>
    <name evidence="1" type="ORF">EHT25_05390</name>
</gene>
<organism evidence="1 2">
    <name type="scientific">Larkinella rosea</name>
    <dbReference type="NCBI Taxonomy" id="2025312"/>
    <lineage>
        <taxon>Bacteria</taxon>
        <taxon>Pseudomonadati</taxon>
        <taxon>Bacteroidota</taxon>
        <taxon>Cytophagia</taxon>
        <taxon>Cytophagales</taxon>
        <taxon>Spirosomataceae</taxon>
        <taxon>Larkinella</taxon>
    </lineage>
</organism>
<sequence length="118" mass="12813">MKKMILVAGPYRSATNDDPRKIADNVSLMTNVALELLEKGYLPILGEWVALPLIEAAGSQQIGDAIFTKIFHPVAIDLLSHCDAVLRVGGPSQGADEMLVQARQLGKAVFRSISEIHF</sequence>
<proteinExistence type="predicted"/>
<protein>
    <submittedName>
        <fullName evidence="1">DUF4406 domain-containing protein</fullName>
    </submittedName>
</protein>
<dbReference type="AlphaFoldDB" id="A0A3P1C1E4"/>
<dbReference type="OrthoDB" id="9796022at2"/>
<evidence type="ECO:0000313" key="1">
    <source>
        <dbReference type="EMBL" id="RRB07215.1"/>
    </source>
</evidence>
<dbReference type="EMBL" id="RQJO01000007">
    <property type="protein sequence ID" value="RRB07215.1"/>
    <property type="molecule type" value="Genomic_DNA"/>
</dbReference>
<dbReference type="Gene3D" id="3.40.50.10400">
    <property type="entry name" value="Hypothetical protein PA1492"/>
    <property type="match status" value="1"/>
</dbReference>
<keyword evidence="2" id="KW-1185">Reference proteome</keyword>
<dbReference type="RefSeq" id="WP_124871763.1">
    <property type="nucleotide sequence ID" value="NZ_RQJO01000007.1"/>
</dbReference>
<name>A0A3P1C1E4_9BACT</name>
<reference evidence="1 2" key="1">
    <citation type="submission" date="2018-11" db="EMBL/GenBank/DDBJ databases">
        <authorList>
            <person name="Zhou Z."/>
            <person name="Wang G."/>
        </authorList>
    </citation>
    <scope>NUCLEOTIDE SEQUENCE [LARGE SCALE GENOMIC DNA]</scope>
    <source>
        <strain evidence="1 2">KCTC52004</strain>
    </source>
</reference>
<comment type="caution">
    <text evidence="1">The sequence shown here is derived from an EMBL/GenBank/DDBJ whole genome shotgun (WGS) entry which is preliminary data.</text>
</comment>
<dbReference type="Proteomes" id="UP000271925">
    <property type="component" value="Unassembled WGS sequence"/>
</dbReference>